<evidence type="ECO:0000256" key="4">
    <source>
        <dbReference type="ARBA" id="ARBA00022840"/>
    </source>
</evidence>
<proteinExistence type="predicted"/>
<dbReference type="EMBL" id="BTSY01000001">
    <property type="protein sequence ID" value="GMT09814.1"/>
    <property type="molecule type" value="Genomic_DNA"/>
</dbReference>
<gene>
    <name evidence="6" type="ORF">PFISCL1PPCAC_1111</name>
</gene>
<dbReference type="AlphaFoldDB" id="A0AAV5URR8"/>
<dbReference type="PANTHER" id="PTHR11042">
    <property type="entry name" value="EUKARYOTIC TRANSLATION INITIATION FACTOR 2-ALPHA KINASE EIF2-ALPHA KINASE -RELATED"/>
    <property type="match status" value="1"/>
</dbReference>
<protein>
    <recommendedName>
        <fullName evidence="5">Protein kinase domain-containing protein</fullName>
    </recommendedName>
</protein>
<feature type="non-terminal residue" evidence="6">
    <location>
        <position position="1"/>
    </location>
</feature>
<evidence type="ECO:0000256" key="1">
    <source>
        <dbReference type="ARBA" id="ARBA00022679"/>
    </source>
</evidence>
<accession>A0AAV5URR8</accession>
<evidence type="ECO:0000256" key="3">
    <source>
        <dbReference type="ARBA" id="ARBA00022777"/>
    </source>
</evidence>
<keyword evidence="4" id="KW-0067">ATP-binding</keyword>
<feature type="non-terminal residue" evidence="6">
    <location>
        <position position="101"/>
    </location>
</feature>
<dbReference type="GO" id="GO:0004694">
    <property type="term" value="F:eukaryotic translation initiation factor 2alpha kinase activity"/>
    <property type="evidence" value="ECO:0007669"/>
    <property type="project" value="TreeGrafter"/>
</dbReference>
<evidence type="ECO:0000313" key="6">
    <source>
        <dbReference type="EMBL" id="GMT09814.1"/>
    </source>
</evidence>
<dbReference type="GO" id="GO:0005737">
    <property type="term" value="C:cytoplasm"/>
    <property type="evidence" value="ECO:0007669"/>
    <property type="project" value="TreeGrafter"/>
</dbReference>
<reference evidence="6" key="1">
    <citation type="submission" date="2023-10" db="EMBL/GenBank/DDBJ databases">
        <title>Genome assembly of Pristionchus species.</title>
        <authorList>
            <person name="Yoshida K."/>
            <person name="Sommer R.J."/>
        </authorList>
    </citation>
    <scope>NUCLEOTIDE SEQUENCE</scope>
    <source>
        <strain evidence="6">RS5133</strain>
    </source>
</reference>
<name>A0AAV5URR8_9BILA</name>
<sequence>RYFGSWIERPPQGWQMRKDLEMCLSLPPNNQMVHVSDNSVFFYIQMQHYNGSLKNWISENQRPRDLVRMRTWFKQIVEAVEYMHDNGLIHRNLKPSNILFD</sequence>
<dbReference type="Pfam" id="PF00069">
    <property type="entry name" value="Pkinase"/>
    <property type="match status" value="1"/>
</dbReference>
<evidence type="ECO:0000313" key="7">
    <source>
        <dbReference type="Proteomes" id="UP001432322"/>
    </source>
</evidence>
<dbReference type="InterPro" id="IPR011009">
    <property type="entry name" value="Kinase-like_dom_sf"/>
</dbReference>
<evidence type="ECO:0000259" key="5">
    <source>
        <dbReference type="PROSITE" id="PS50011"/>
    </source>
</evidence>
<dbReference type="PANTHER" id="PTHR11042:SF91">
    <property type="entry name" value="EUKARYOTIC TRANSLATION INITIATION FACTOR 2-ALPHA KINASE"/>
    <property type="match status" value="1"/>
</dbReference>
<dbReference type="GO" id="GO:0005634">
    <property type="term" value="C:nucleus"/>
    <property type="evidence" value="ECO:0007669"/>
    <property type="project" value="TreeGrafter"/>
</dbReference>
<comment type="caution">
    <text evidence="6">The sequence shown here is derived from an EMBL/GenBank/DDBJ whole genome shotgun (WGS) entry which is preliminary data.</text>
</comment>
<dbReference type="Gene3D" id="1.10.510.10">
    <property type="entry name" value="Transferase(Phosphotransferase) domain 1"/>
    <property type="match status" value="1"/>
</dbReference>
<keyword evidence="7" id="KW-1185">Reference proteome</keyword>
<keyword evidence="2" id="KW-0547">Nucleotide-binding</keyword>
<dbReference type="PROSITE" id="PS50011">
    <property type="entry name" value="PROTEIN_KINASE_DOM"/>
    <property type="match status" value="1"/>
</dbReference>
<dbReference type="InterPro" id="IPR050339">
    <property type="entry name" value="CC_SR_Kinase"/>
</dbReference>
<dbReference type="Proteomes" id="UP001432322">
    <property type="component" value="Unassembled WGS sequence"/>
</dbReference>
<keyword evidence="3" id="KW-0418">Kinase</keyword>
<dbReference type="InterPro" id="IPR000719">
    <property type="entry name" value="Prot_kinase_dom"/>
</dbReference>
<dbReference type="GO" id="GO:0005524">
    <property type="term" value="F:ATP binding"/>
    <property type="evidence" value="ECO:0007669"/>
    <property type="project" value="UniProtKB-KW"/>
</dbReference>
<feature type="domain" description="Protein kinase" evidence="5">
    <location>
        <begin position="1"/>
        <end position="101"/>
    </location>
</feature>
<organism evidence="6 7">
    <name type="scientific">Pristionchus fissidentatus</name>
    <dbReference type="NCBI Taxonomy" id="1538716"/>
    <lineage>
        <taxon>Eukaryota</taxon>
        <taxon>Metazoa</taxon>
        <taxon>Ecdysozoa</taxon>
        <taxon>Nematoda</taxon>
        <taxon>Chromadorea</taxon>
        <taxon>Rhabditida</taxon>
        <taxon>Rhabditina</taxon>
        <taxon>Diplogasteromorpha</taxon>
        <taxon>Diplogasteroidea</taxon>
        <taxon>Neodiplogasteridae</taxon>
        <taxon>Pristionchus</taxon>
    </lineage>
</organism>
<evidence type="ECO:0000256" key="2">
    <source>
        <dbReference type="ARBA" id="ARBA00022741"/>
    </source>
</evidence>
<dbReference type="SUPFAM" id="SSF56112">
    <property type="entry name" value="Protein kinase-like (PK-like)"/>
    <property type="match status" value="1"/>
</dbReference>
<keyword evidence="1" id="KW-0808">Transferase</keyword>